<keyword evidence="3" id="KW-1185">Reference proteome</keyword>
<keyword evidence="1" id="KW-1133">Transmembrane helix</keyword>
<feature type="transmembrane region" description="Helical" evidence="1">
    <location>
        <begin position="6"/>
        <end position="39"/>
    </location>
</feature>
<dbReference type="AlphaFoldDB" id="A0A6G1IP97"/>
<reference evidence="2" key="1">
    <citation type="journal article" date="2020" name="Stud. Mycol.">
        <title>101 Dothideomycetes genomes: a test case for predicting lifestyles and emergence of pathogens.</title>
        <authorList>
            <person name="Haridas S."/>
            <person name="Albert R."/>
            <person name="Binder M."/>
            <person name="Bloem J."/>
            <person name="Labutti K."/>
            <person name="Salamov A."/>
            <person name="Andreopoulos B."/>
            <person name="Baker S."/>
            <person name="Barry K."/>
            <person name="Bills G."/>
            <person name="Bluhm B."/>
            <person name="Cannon C."/>
            <person name="Castanera R."/>
            <person name="Culley D."/>
            <person name="Daum C."/>
            <person name="Ezra D."/>
            <person name="Gonzalez J."/>
            <person name="Henrissat B."/>
            <person name="Kuo A."/>
            <person name="Liang C."/>
            <person name="Lipzen A."/>
            <person name="Lutzoni F."/>
            <person name="Magnuson J."/>
            <person name="Mondo S."/>
            <person name="Nolan M."/>
            <person name="Ohm R."/>
            <person name="Pangilinan J."/>
            <person name="Park H.-J."/>
            <person name="Ramirez L."/>
            <person name="Alfaro M."/>
            <person name="Sun H."/>
            <person name="Tritt A."/>
            <person name="Yoshinaga Y."/>
            <person name="Zwiers L.-H."/>
            <person name="Turgeon B."/>
            <person name="Goodwin S."/>
            <person name="Spatafora J."/>
            <person name="Crous P."/>
            <person name="Grigoriev I."/>
        </authorList>
    </citation>
    <scope>NUCLEOTIDE SEQUENCE</scope>
    <source>
        <strain evidence="2">CBS 122367</strain>
    </source>
</reference>
<sequence>MPTMDILEIIGAIFAVAMAPLFLLLAVVMKLIALVPLLVKWNTKENEWGPRATEREGLMGDEEREIAQ</sequence>
<dbReference type="EMBL" id="MU005601">
    <property type="protein sequence ID" value="KAF2679699.1"/>
    <property type="molecule type" value="Genomic_DNA"/>
</dbReference>
<evidence type="ECO:0000256" key="1">
    <source>
        <dbReference type="SAM" id="Phobius"/>
    </source>
</evidence>
<keyword evidence="1" id="KW-0812">Transmembrane</keyword>
<evidence type="ECO:0000313" key="2">
    <source>
        <dbReference type="EMBL" id="KAF2679699.1"/>
    </source>
</evidence>
<proteinExistence type="predicted"/>
<protein>
    <submittedName>
        <fullName evidence="2">Uncharacterized protein</fullName>
    </submittedName>
</protein>
<gene>
    <name evidence="2" type="ORF">K458DRAFT_434844</name>
</gene>
<evidence type="ECO:0000313" key="3">
    <source>
        <dbReference type="Proteomes" id="UP000799291"/>
    </source>
</evidence>
<dbReference type="Proteomes" id="UP000799291">
    <property type="component" value="Unassembled WGS sequence"/>
</dbReference>
<organism evidence="2 3">
    <name type="scientific">Lentithecium fluviatile CBS 122367</name>
    <dbReference type="NCBI Taxonomy" id="1168545"/>
    <lineage>
        <taxon>Eukaryota</taxon>
        <taxon>Fungi</taxon>
        <taxon>Dikarya</taxon>
        <taxon>Ascomycota</taxon>
        <taxon>Pezizomycotina</taxon>
        <taxon>Dothideomycetes</taxon>
        <taxon>Pleosporomycetidae</taxon>
        <taxon>Pleosporales</taxon>
        <taxon>Massarineae</taxon>
        <taxon>Lentitheciaceae</taxon>
        <taxon>Lentithecium</taxon>
    </lineage>
</organism>
<keyword evidence="1" id="KW-0472">Membrane</keyword>
<accession>A0A6G1IP97</accession>
<name>A0A6G1IP97_9PLEO</name>